<sequence length="97" mass="11153">MAEMKSSRVKDNLFSKFDRENEMAFVASSTSVVYQKSLRYSAYIAEGCLVRAEPMQLFERNAMILSPYLKLTLDEGERYWVYEEVGSDAIAVTCLLF</sequence>
<proteinExistence type="predicted"/>
<gene>
    <name evidence="1" type="ORF">Tco_0625654</name>
</gene>
<dbReference type="EMBL" id="BQNB010008646">
    <property type="protein sequence ID" value="GJS52292.1"/>
    <property type="molecule type" value="Genomic_DNA"/>
</dbReference>
<accession>A0ABQ4WHC5</accession>
<name>A0ABQ4WHC5_9ASTR</name>
<evidence type="ECO:0000313" key="2">
    <source>
        <dbReference type="Proteomes" id="UP001151760"/>
    </source>
</evidence>
<organism evidence="1 2">
    <name type="scientific">Tanacetum coccineum</name>
    <dbReference type="NCBI Taxonomy" id="301880"/>
    <lineage>
        <taxon>Eukaryota</taxon>
        <taxon>Viridiplantae</taxon>
        <taxon>Streptophyta</taxon>
        <taxon>Embryophyta</taxon>
        <taxon>Tracheophyta</taxon>
        <taxon>Spermatophyta</taxon>
        <taxon>Magnoliopsida</taxon>
        <taxon>eudicotyledons</taxon>
        <taxon>Gunneridae</taxon>
        <taxon>Pentapetalae</taxon>
        <taxon>asterids</taxon>
        <taxon>campanulids</taxon>
        <taxon>Asterales</taxon>
        <taxon>Asteraceae</taxon>
        <taxon>Asteroideae</taxon>
        <taxon>Anthemideae</taxon>
        <taxon>Anthemidinae</taxon>
        <taxon>Tanacetum</taxon>
    </lineage>
</organism>
<keyword evidence="2" id="KW-1185">Reference proteome</keyword>
<protein>
    <submittedName>
        <fullName evidence="1">Uncharacterized protein</fullName>
    </submittedName>
</protein>
<reference evidence="1" key="1">
    <citation type="journal article" date="2022" name="Int. J. Mol. Sci.">
        <title>Draft Genome of Tanacetum Coccineum: Genomic Comparison of Closely Related Tanacetum-Family Plants.</title>
        <authorList>
            <person name="Yamashiro T."/>
            <person name="Shiraishi A."/>
            <person name="Nakayama K."/>
            <person name="Satake H."/>
        </authorList>
    </citation>
    <scope>NUCLEOTIDE SEQUENCE</scope>
</reference>
<dbReference type="Proteomes" id="UP001151760">
    <property type="component" value="Unassembled WGS sequence"/>
</dbReference>
<comment type="caution">
    <text evidence="1">The sequence shown here is derived from an EMBL/GenBank/DDBJ whole genome shotgun (WGS) entry which is preliminary data.</text>
</comment>
<evidence type="ECO:0000313" key="1">
    <source>
        <dbReference type="EMBL" id="GJS52292.1"/>
    </source>
</evidence>
<reference evidence="1" key="2">
    <citation type="submission" date="2022-01" db="EMBL/GenBank/DDBJ databases">
        <authorList>
            <person name="Yamashiro T."/>
            <person name="Shiraishi A."/>
            <person name="Satake H."/>
            <person name="Nakayama K."/>
        </authorList>
    </citation>
    <scope>NUCLEOTIDE SEQUENCE</scope>
</reference>